<dbReference type="AlphaFoldDB" id="A0AAW5NRI8"/>
<dbReference type="RefSeq" id="WP_229035542.1">
    <property type="nucleotide sequence ID" value="NZ_JABFIA010000015.1"/>
</dbReference>
<reference evidence="1" key="1">
    <citation type="submission" date="2022-08" db="EMBL/GenBank/DDBJ databases">
        <title>Genome Sequencing of Bacteroides fragilis Group Isolates with Nanopore Technology.</title>
        <authorList>
            <person name="Tisza M.J."/>
            <person name="Smith D."/>
            <person name="Dekker J.P."/>
        </authorList>
    </citation>
    <scope>NUCLEOTIDE SEQUENCE</scope>
    <source>
        <strain evidence="1">BFG-351</strain>
    </source>
</reference>
<evidence type="ECO:0000313" key="1">
    <source>
        <dbReference type="EMBL" id="MCS2791128.1"/>
    </source>
</evidence>
<evidence type="ECO:0000313" key="2">
    <source>
        <dbReference type="Proteomes" id="UP001204548"/>
    </source>
</evidence>
<protein>
    <submittedName>
        <fullName evidence="1">Uncharacterized protein</fullName>
    </submittedName>
</protein>
<dbReference type="Proteomes" id="UP001204548">
    <property type="component" value="Unassembled WGS sequence"/>
</dbReference>
<name>A0AAW5NRI8_9BACE</name>
<organism evidence="1 2">
    <name type="scientific">Bacteroides faecis</name>
    <dbReference type="NCBI Taxonomy" id="674529"/>
    <lineage>
        <taxon>Bacteria</taxon>
        <taxon>Pseudomonadati</taxon>
        <taxon>Bacteroidota</taxon>
        <taxon>Bacteroidia</taxon>
        <taxon>Bacteroidales</taxon>
        <taxon>Bacteroidaceae</taxon>
        <taxon>Bacteroides</taxon>
    </lineage>
</organism>
<accession>A0AAW5NRI8</accession>
<gene>
    <name evidence="1" type="ORF">NXW97_03745</name>
</gene>
<sequence length="92" mass="10762">MTGPYSLVNPKHPVTTPYTYFEAPILMPKPGNKGWMIFSERYPHEYVRFDAEHIEAEKWEVCDCNIPDSRHGAMVRLSEEEYNHVLSSFSQK</sequence>
<proteinExistence type="predicted"/>
<dbReference type="EMBL" id="JANUTS010000001">
    <property type="protein sequence ID" value="MCS2791128.1"/>
    <property type="molecule type" value="Genomic_DNA"/>
</dbReference>
<comment type="caution">
    <text evidence="1">The sequence shown here is derived from an EMBL/GenBank/DDBJ whole genome shotgun (WGS) entry which is preliminary data.</text>
</comment>